<dbReference type="OrthoDB" id="9812553at2"/>
<keyword evidence="2" id="KW-1185">Reference proteome</keyword>
<accession>A0A398DQQ7</accession>
<evidence type="ECO:0000313" key="1">
    <source>
        <dbReference type="EMBL" id="RIE17220.1"/>
    </source>
</evidence>
<evidence type="ECO:0000313" key="2">
    <source>
        <dbReference type="Proteomes" id="UP000266113"/>
    </source>
</evidence>
<protein>
    <submittedName>
        <fullName evidence="1">Uncharacterized protein</fullName>
    </submittedName>
</protein>
<name>A0A398DQQ7_9BACT</name>
<dbReference type="Proteomes" id="UP000266113">
    <property type="component" value="Unassembled WGS sequence"/>
</dbReference>
<dbReference type="RefSeq" id="WP_119085246.1">
    <property type="nucleotide sequence ID" value="NZ_QXIY01000009.1"/>
</dbReference>
<gene>
    <name evidence="1" type="ORF">SMC1_02560</name>
</gene>
<reference evidence="1 2" key="1">
    <citation type="submission" date="2018-09" db="EMBL/GenBank/DDBJ databases">
        <title>Discovery and Ecogenomic Context for Candidatus Cryosericales, a Global Caldiserica Order Active in Thawing Permafrost.</title>
        <authorList>
            <person name="Martinez M.A."/>
            <person name="Woodcroft B.J."/>
            <person name="Ignacio Espinoza J.C."/>
            <person name="Zayed A."/>
            <person name="Singleton C.M."/>
            <person name="Boyd J."/>
            <person name="Li Y.-F."/>
            <person name="Purvine S."/>
            <person name="Maughan H."/>
            <person name="Hodgkins S.B."/>
            <person name="Anderson D."/>
            <person name="Sederholm M."/>
            <person name="Temperton B."/>
            <person name="Saleska S.R."/>
            <person name="Tyson G.W."/>
            <person name="Rich V.I."/>
        </authorList>
    </citation>
    <scope>NUCLEOTIDE SEQUENCE [LARGE SCALE GENOMIC DNA]</scope>
    <source>
        <strain evidence="1 2">SMC1</strain>
    </source>
</reference>
<proteinExistence type="predicted"/>
<dbReference type="EMBL" id="QXIY01000009">
    <property type="protein sequence ID" value="RIE17220.1"/>
    <property type="molecule type" value="Genomic_DNA"/>
</dbReference>
<sequence>MEQKNWSIVRKAVWYLRYDTEDEVLLMNTIYESLRLFTNFFLPVMQLTHKTRQGAKVTRSYGAPCSPYERVLASPCITEEAKEVLRAQEQHLDPVALHDTILEDQRHLRDLVLTRNYDQPHIIPRKGMDWQLHPVSSRF</sequence>
<organism evidence="1 2">
    <name type="scientific">Candidatus Cryosericum septentrionale</name>
    <dbReference type="NCBI Taxonomy" id="2290913"/>
    <lineage>
        <taxon>Bacteria</taxon>
        <taxon>Pseudomonadati</taxon>
        <taxon>Caldisericota/Cryosericota group</taxon>
        <taxon>Candidatus Cryosericota</taxon>
        <taxon>Candidatus Cryosericia</taxon>
        <taxon>Candidatus Cryosericales</taxon>
        <taxon>Candidatus Cryosericaceae</taxon>
        <taxon>Candidatus Cryosericum</taxon>
    </lineage>
</organism>
<dbReference type="AlphaFoldDB" id="A0A398DQQ7"/>
<comment type="caution">
    <text evidence="1">The sequence shown here is derived from an EMBL/GenBank/DDBJ whole genome shotgun (WGS) entry which is preliminary data.</text>
</comment>